<comment type="subcellular location">
    <subcellularLocation>
        <location evidence="2">Cell membrane</location>
        <topology evidence="2">Lipid-anchor</topology>
    </subcellularLocation>
</comment>
<feature type="chain" id="PRO_5033092542" evidence="2">
    <location>
        <begin position="22"/>
        <end position="467"/>
    </location>
</feature>
<dbReference type="RefSeq" id="WP_183637946.1">
    <property type="nucleotide sequence ID" value="NZ_BAABLE010000024.1"/>
</dbReference>
<name>A0A840BP40_9RHOO</name>
<dbReference type="Gene3D" id="2.20.200.10">
    <property type="entry name" value="Outer membrane efflux proteins (OEP)"/>
    <property type="match status" value="1"/>
</dbReference>
<comment type="caution">
    <text evidence="5">The sequence shown here is derived from an EMBL/GenBank/DDBJ whole genome shotgun (WGS) entry which is preliminary data.</text>
</comment>
<evidence type="ECO:0000256" key="1">
    <source>
        <dbReference type="ARBA" id="ARBA00007613"/>
    </source>
</evidence>
<comment type="similarity">
    <text evidence="1 2">Belongs to the outer membrane factor (OMF) (TC 1.B.17) family.</text>
</comment>
<gene>
    <name evidence="5" type="ORF">GGR36_004117</name>
</gene>
<protein>
    <submittedName>
        <fullName evidence="5">Multidrug efflux system outer membrane protein</fullName>
    </submittedName>
</protein>
<dbReference type="SUPFAM" id="SSF56954">
    <property type="entry name" value="Outer membrane efflux proteins (OEP)"/>
    <property type="match status" value="1"/>
</dbReference>
<accession>A0A840BP40</accession>
<proteinExistence type="inferred from homology"/>
<keyword evidence="2" id="KW-0812">Transmembrane</keyword>
<feature type="signal peptide" evidence="2">
    <location>
        <begin position="1"/>
        <end position="21"/>
    </location>
</feature>
<dbReference type="PROSITE" id="PS51257">
    <property type="entry name" value="PROKAR_LIPOPROTEIN"/>
    <property type="match status" value="1"/>
</dbReference>
<reference evidence="5 6" key="1">
    <citation type="submission" date="2020-08" db="EMBL/GenBank/DDBJ databases">
        <title>Genomic Encyclopedia of Type Strains, Phase IV (KMG-IV): sequencing the most valuable type-strain genomes for metagenomic binning, comparative biology and taxonomic classification.</title>
        <authorList>
            <person name="Goeker M."/>
        </authorList>
    </citation>
    <scope>NUCLEOTIDE SEQUENCE [LARGE SCALE GENOMIC DNA]</scope>
    <source>
        <strain evidence="5 6">DSM 106739</strain>
    </source>
</reference>
<dbReference type="PANTHER" id="PTHR30203:SF33">
    <property type="entry name" value="BLR4455 PROTEIN"/>
    <property type="match status" value="1"/>
</dbReference>
<keyword evidence="2" id="KW-0732">Signal</keyword>
<dbReference type="Gene3D" id="1.20.1600.10">
    <property type="entry name" value="Outer membrane efflux proteins (OEP)"/>
    <property type="match status" value="1"/>
</dbReference>
<dbReference type="GO" id="GO:0005886">
    <property type="term" value="C:plasma membrane"/>
    <property type="evidence" value="ECO:0007669"/>
    <property type="project" value="UniProtKB-SubCell"/>
</dbReference>
<keyword evidence="2" id="KW-0472">Membrane</keyword>
<dbReference type="Pfam" id="PF02321">
    <property type="entry name" value="OEP"/>
    <property type="match status" value="2"/>
</dbReference>
<feature type="coiled-coil region" evidence="3">
    <location>
        <begin position="181"/>
        <end position="208"/>
    </location>
</feature>
<dbReference type="PANTHER" id="PTHR30203">
    <property type="entry name" value="OUTER MEMBRANE CATION EFFLUX PROTEIN"/>
    <property type="match status" value="1"/>
</dbReference>
<keyword evidence="2" id="KW-0564">Palmitate</keyword>
<evidence type="ECO:0000256" key="2">
    <source>
        <dbReference type="RuleBase" id="RU362097"/>
    </source>
</evidence>
<feature type="region of interest" description="Disordered" evidence="4">
    <location>
        <begin position="102"/>
        <end position="127"/>
    </location>
</feature>
<keyword evidence="2" id="KW-1134">Transmembrane beta strand</keyword>
<evidence type="ECO:0000256" key="4">
    <source>
        <dbReference type="SAM" id="MobiDB-lite"/>
    </source>
</evidence>
<dbReference type="GO" id="GO:0015562">
    <property type="term" value="F:efflux transmembrane transporter activity"/>
    <property type="evidence" value="ECO:0007669"/>
    <property type="project" value="InterPro"/>
</dbReference>
<organism evidence="5 6">
    <name type="scientific">Niveibacterium umoris</name>
    <dbReference type="NCBI Taxonomy" id="1193620"/>
    <lineage>
        <taxon>Bacteria</taxon>
        <taxon>Pseudomonadati</taxon>
        <taxon>Pseudomonadota</taxon>
        <taxon>Betaproteobacteria</taxon>
        <taxon>Rhodocyclales</taxon>
        <taxon>Rhodocyclaceae</taxon>
        <taxon>Niveibacterium</taxon>
    </lineage>
</organism>
<evidence type="ECO:0000313" key="5">
    <source>
        <dbReference type="EMBL" id="MBB4014760.1"/>
    </source>
</evidence>
<dbReference type="NCBIfam" id="TIGR01845">
    <property type="entry name" value="outer_NodT"/>
    <property type="match status" value="1"/>
</dbReference>
<dbReference type="InterPro" id="IPR003423">
    <property type="entry name" value="OMP_efflux"/>
</dbReference>
<evidence type="ECO:0000256" key="3">
    <source>
        <dbReference type="SAM" id="Coils"/>
    </source>
</evidence>
<dbReference type="Proteomes" id="UP000561045">
    <property type="component" value="Unassembled WGS sequence"/>
</dbReference>
<dbReference type="EMBL" id="JACIET010000004">
    <property type="protein sequence ID" value="MBB4014760.1"/>
    <property type="molecule type" value="Genomic_DNA"/>
</dbReference>
<keyword evidence="6" id="KW-1185">Reference proteome</keyword>
<feature type="coiled-coil region" evidence="3">
    <location>
        <begin position="386"/>
        <end position="445"/>
    </location>
</feature>
<keyword evidence="3" id="KW-0175">Coiled coil</keyword>
<keyword evidence="2" id="KW-0449">Lipoprotein</keyword>
<sequence>MRKTSFAILPLLLSLTACNMAPVYLRPDVEAPPQWGQAEHTGARSEAAVPSEWWKLFGDDALNQLIDTALAENKDMKVAYARIEQARAQLGITDAQRYPQVTGGLSDQHTMRSAEAAPRLPGDRHGEDIKATIGVSYELDLWGRLRNASDAAREKLLSSEYNQQALRISLESQVATAYFKLLALDRQLEIARRNLATQEETLHMTQRRFEGGVASGYDYAQARAQTQQTRSSIPDLERQITLQENALSILLGRNPGPVPRGRSIDTLTADLDIPPGLPSQLLERRPDILAAEAQLRAANANIGAARAAFFPKISLTGATGYESSDLHTLGDPGSALWSLAAGLAQPIFMGGQLKNQLRQAEASEREMVATYQKTVQTAFRETEDGLVNLRKTREQADSKRQRATALGEAQHISFLRYQEGLTSFMDVLDAERNQLQAELDVVTLQNQQLAYTVSLFAALGGGWEQPR</sequence>
<evidence type="ECO:0000313" key="6">
    <source>
        <dbReference type="Proteomes" id="UP000561045"/>
    </source>
</evidence>
<dbReference type="InterPro" id="IPR010131">
    <property type="entry name" value="MdtP/NodT-like"/>
</dbReference>
<dbReference type="AlphaFoldDB" id="A0A840BP40"/>